<dbReference type="PANTHER" id="PTHR47636:SF1">
    <property type="entry name" value="TRANSCRIPTIONAL REGULATORY PROTEIN RCO1"/>
    <property type="match status" value="1"/>
</dbReference>
<evidence type="ECO:0000313" key="7">
    <source>
        <dbReference type="EMBL" id="KXX80500.1"/>
    </source>
</evidence>
<keyword evidence="8" id="KW-1185">Reference proteome</keyword>
<feature type="compositionally biased region" description="Basic residues" evidence="5">
    <location>
        <begin position="679"/>
        <end position="698"/>
    </location>
</feature>
<dbReference type="AlphaFoldDB" id="A0A175WB75"/>
<dbReference type="PROSITE" id="PS50016">
    <property type="entry name" value="ZF_PHD_2"/>
    <property type="match status" value="1"/>
</dbReference>
<protein>
    <submittedName>
        <fullName evidence="7">Transcriptional regulatory protein RCO1</fullName>
    </submittedName>
</protein>
<dbReference type="GO" id="GO:0008270">
    <property type="term" value="F:zinc ion binding"/>
    <property type="evidence" value="ECO:0007669"/>
    <property type="project" value="UniProtKB-KW"/>
</dbReference>
<dbReference type="InterPro" id="IPR019786">
    <property type="entry name" value="Zinc_finger_PHD-type_CS"/>
</dbReference>
<evidence type="ECO:0000313" key="8">
    <source>
        <dbReference type="Proteomes" id="UP000078237"/>
    </source>
</evidence>
<keyword evidence="2 4" id="KW-0863">Zinc-finger</keyword>
<feature type="region of interest" description="Disordered" evidence="5">
    <location>
        <begin position="350"/>
        <end position="721"/>
    </location>
</feature>
<feature type="domain" description="PHD-type" evidence="6">
    <location>
        <begin position="727"/>
        <end position="775"/>
    </location>
</feature>
<dbReference type="Pfam" id="PF00628">
    <property type="entry name" value="PHD"/>
    <property type="match status" value="2"/>
</dbReference>
<organism evidence="7 8">
    <name type="scientific">Madurella mycetomatis</name>
    <dbReference type="NCBI Taxonomy" id="100816"/>
    <lineage>
        <taxon>Eukaryota</taxon>
        <taxon>Fungi</taxon>
        <taxon>Dikarya</taxon>
        <taxon>Ascomycota</taxon>
        <taxon>Pezizomycotina</taxon>
        <taxon>Sordariomycetes</taxon>
        <taxon>Sordariomycetidae</taxon>
        <taxon>Sordariales</taxon>
        <taxon>Sordariales incertae sedis</taxon>
        <taxon>Madurella</taxon>
    </lineage>
</organism>
<feature type="compositionally biased region" description="Acidic residues" evidence="5">
    <location>
        <begin position="435"/>
        <end position="444"/>
    </location>
</feature>
<comment type="caution">
    <text evidence="7">The sequence shown here is derived from an EMBL/GenBank/DDBJ whole genome shotgun (WGS) entry which is preliminary data.</text>
</comment>
<dbReference type="InterPro" id="IPR013083">
    <property type="entry name" value="Znf_RING/FYVE/PHD"/>
</dbReference>
<keyword evidence="3" id="KW-0862">Zinc</keyword>
<feature type="region of interest" description="Disordered" evidence="5">
    <location>
        <begin position="1"/>
        <end position="54"/>
    </location>
</feature>
<feature type="compositionally biased region" description="Pro residues" evidence="5">
    <location>
        <begin position="119"/>
        <end position="129"/>
    </location>
</feature>
<dbReference type="PANTHER" id="PTHR47636">
    <property type="entry name" value="TRANSCRIPTIONAL REGULATORY PROTEIN RCO1"/>
    <property type="match status" value="1"/>
</dbReference>
<dbReference type="InterPro" id="IPR011011">
    <property type="entry name" value="Znf_FYVE_PHD"/>
</dbReference>
<feature type="compositionally biased region" description="Low complexity" evidence="5">
    <location>
        <begin position="210"/>
        <end position="223"/>
    </location>
</feature>
<feature type="compositionally biased region" description="Polar residues" evidence="5">
    <location>
        <begin position="493"/>
        <end position="509"/>
    </location>
</feature>
<evidence type="ECO:0000256" key="5">
    <source>
        <dbReference type="SAM" id="MobiDB-lite"/>
    </source>
</evidence>
<feature type="compositionally biased region" description="Basic residues" evidence="5">
    <location>
        <begin position="461"/>
        <end position="473"/>
    </location>
</feature>
<feature type="compositionally biased region" description="Polar residues" evidence="5">
    <location>
        <begin position="1"/>
        <end position="30"/>
    </location>
</feature>
<feature type="compositionally biased region" description="Low complexity" evidence="5">
    <location>
        <begin position="476"/>
        <end position="488"/>
    </location>
</feature>
<feature type="compositionally biased region" description="Low complexity" evidence="5">
    <location>
        <begin position="353"/>
        <end position="362"/>
    </location>
</feature>
<feature type="compositionally biased region" description="Basic and acidic residues" evidence="5">
    <location>
        <begin position="367"/>
        <end position="381"/>
    </location>
</feature>
<dbReference type="EMBL" id="LCTW02000058">
    <property type="protein sequence ID" value="KXX80500.1"/>
    <property type="molecule type" value="Genomic_DNA"/>
</dbReference>
<feature type="compositionally biased region" description="Acidic residues" evidence="5">
    <location>
        <begin position="130"/>
        <end position="141"/>
    </location>
</feature>
<name>A0A175WB75_9PEZI</name>
<evidence type="ECO:0000256" key="4">
    <source>
        <dbReference type="PROSITE-ProRule" id="PRU00146"/>
    </source>
</evidence>
<dbReference type="CDD" id="cd15534">
    <property type="entry name" value="PHD2_PHF12_Rco1"/>
    <property type="match status" value="1"/>
</dbReference>
<dbReference type="GO" id="GO:0006357">
    <property type="term" value="P:regulation of transcription by RNA polymerase II"/>
    <property type="evidence" value="ECO:0007669"/>
    <property type="project" value="TreeGrafter"/>
</dbReference>
<dbReference type="InterPro" id="IPR001965">
    <property type="entry name" value="Znf_PHD"/>
</dbReference>
<dbReference type="OrthoDB" id="5876363at2759"/>
<dbReference type="SMART" id="SM00249">
    <property type="entry name" value="PHD"/>
    <property type="match status" value="2"/>
</dbReference>
<evidence type="ECO:0000256" key="1">
    <source>
        <dbReference type="ARBA" id="ARBA00022723"/>
    </source>
</evidence>
<dbReference type="InterPro" id="IPR052819">
    <property type="entry name" value="Chromatin_regulatory_protein"/>
</dbReference>
<feature type="region of interest" description="Disordered" evidence="5">
    <location>
        <begin position="1099"/>
        <end position="1150"/>
    </location>
</feature>
<accession>A0A175WB75</accession>
<feature type="compositionally biased region" description="Polar residues" evidence="5">
    <location>
        <begin position="448"/>
        <end position="460"/>
    </location>
</feature>
<feature type="compositionally biased region" description="Low complexity" evidence="5">
    <location>
        <begin position="418"/>
        <end position="434"/>
    </location>
</feature>
<feature type="compositionally biased region" description="Acidic residues" evidence="5">
    <location>
        <begin position="149"/>
        <end position="159"/>
    </location>
</feature>
<reference evidence="7 8" key="1">
    <citation type="journal article" date="2016" name="Genome Announc.">
        <title>Genome Sequence of Madurella mycetomatis mm55, Isolated from a Human Mycetoma Case in Sudan.</title>
        <authorList>
            <person name="Smit S."/>
            <person name="Derks M.F."/>
            <person name="Bervoets S."/>
            <person name="Fahal A."/>
            <person name="van Leeuwen W."/>
            <person name="van Belkum A."/>
            <person name="van de Sande W.W."/>
        </authorList>
    </citation>
    <scope>NUCLEOTIDE SEQUENCE [LARGE SCALE GENOMIC DNA]</scope>
    <source>
        <strain evidence="8">mm55</strain>
    </source>
</reference>
<feature type="compositionally biased region" description="Basic and acidic residues" evidence="5">
    <location>
        <begin position="555"/>
        <end position="564"/>
    </location>
</feature>
<feature type="region of interest" description="Disordered" evidence="5">
    <location>
        <begin position="88"/>
        <end position="233"/>
    </location>
</feature>
<evidence type="ECO:0000256" key="2">
    <source>
        <dbReference type="ARBA" id="ARBA00022771"/>
    </source>
</evidence>
<sequence length="1243" mass="133093">MSSTTISSNTRASRSRFSSPQIAPNGTADSSRGLAAGGAANGTESQKTFMQRWLEPPVQVKPSYQDDGLVRHGVVENMAPLGTLPKVGFFKKTAAPPPPPAPEQTPPIRRIVVKRPQAPSTPAPAPPSAPEEDETEEEEDAGMEKPEDGQGDDDPEGESAEGTAAAGGGKTHAATGGARSRRSLGSRDTDDEDWAPGRSSQKSAGRRSLSRASAGRLSSTGSLQRTAANESSLPVDLKEFTDKVVEAAVDEALTHFRYPTAWALRTLYDENSSDQDFLHMIQKVFAQTADADTLVEFARLVHAKKREGKKDNKGCYYFVPPSTNSRFTPHKPKRAPYSNLVKLDVPPLHLDQSSKSQKAKQPQPEPEADRELEAEPEPELHPRKKRKSGRQAESASKMATANGKANAETPSRRRTRARSASSSSSLSSARSLTPPDDEEGDEFDVPPSSRNSPAAPQPITNKRRRSNAPRKSRNVSPSRASPAPSTAPHQAAASRSQQTAPSQRQSLTAKQVAAAPEEQPYEMPAVVDSPLFPNLNSKKGGKSGAPAPVFASKVGKLDPSDKNLRLRQQARAHTLQNTKPPAISNVREGPSRVASRPEETEELDSPAVAVATPASRSRTTLPAGRPTPAPREGRSTRSSLKRTHDDLEEQPSPTTANFPGSEAASTAANSRAGTPALRTTKKARTGLRVKTSPMKKKTGTSAGIPRASGERSSPIGTGNANREDDNDDYCSSCGGNGELICCDGCTRSFHFKCVDPVIMQDSMPVEWFCNVCRIRRDPAGFPEHNGTFALMLEKLDAKNSSAFRLPGYVRDCFEGVRTGVDGEYEEVVTATKPARKKKNDEEQIPDFFRLRDQDGNAVICHGCQKSSSSNRAIIPCSVCGVFWHLDCLDPPMANPPVPSRTWKCPLHVNDLLDKIPGVLGPAHRPRKLKDAPVIRPAFSRGFVNNGFVEIELDEEEDKSGWRNVETYGRMVRLPEKGIKLDFLSRSRENRKGKPIPPLNQADTPTASAPAPHPLGQRTLEEQQAVLNLAQLSGEGLAGIATLVDAMISQADPSVVDMMARANPNRLDNAAELSNMDQQSLRAILARAETVSQRVRELLSNADPGREQQSPPPAAASTSNAADDAPAIASGPIGSQSTDGDSESAANADADPAALETDAGKALVASPAATDDVPAMTQGEKTPVQGDQSPAAPLEEDLPVVERVNLPHTPTKATAGAGDELVVLESHGDADKALVDEEGRMDIG</sequence>
<keyword evidence="1" id="KW-0479">Metal-binding</keyword>
<dbReference type="VEuPathDB" id="FungiDB:MMYC01_202453"/>
<dbReference type="InterPro" id="IPR019787">
    <property type="entry name" value="Znf_PHD-finger"/>
</dbReference>
<dbReference type="Gene3D" id="3.30.40.10">
    <property type="entry name" value="Zinc/RING finger domain, C3HC4 (zinc finger)"/>
    <property type="match status" value="2"/>
</dbReference>
<dbReference type="PROSITE" id="PS01359">
    <property type="entry name" value="ZF_PHD_1"/>
    <property type="match status" value="1"/>
</dbReference>
<proteinExistence type="predicted"/>
<feature type="compositionally biased region" description="Polar residues" evidence="5">
    <location>
        <begin position="651"/>
        <end position="672"/>
    </location>
</feature>
<dbReference type="Proteomes" id="UP000078237">
    <property type="component" value="Unassembled WGS sequence"/>
</dbReference>
<feature type="compositionally biased region" description="Polar residues" evidence="5">
    <location>
        <begin position="710"/>
        <end position="720"/>
    </location>
</feature>
<feature type="compositionally biased region" description="Pro residues" evidence="5">
    <location>
        <begin position="95"/>
        <end position="105"/>
    </location>
</feature>
<dbReference type="SUPFAM" id="SSF57903">
    <property type="entry name" value="FYVE/PHD zinc finger"/>
    <property type="match status" value="2"/>
</dbReference>
<feature type="region of interest" description="Disordered" evidence="5">
    <location>
        <begin position="1169"/>
        <end position="1191"/>
    </location>
</feature>
<gene>
    <name evidence="7" type="ORF">MMYC01_202453</name>
</gene>
<evidence type="ECO:0000259" key="6">
    <source>
        <dbReference type="PROSITE" id="PS50016"/>
    </source>
</evidence>
<evidence type="ECO:0000256" key="3">
    <source>
        <dbReference type="ARBA" id="ARBA00022833"/>
    </source>
</evidence>
<feature type="compositionally biased region" description="Low complexity" evidence="5">
    <location>
        <begin position="1114"/>
        <end position="1126"/>
    </location>
</feature>
<dbReference type="GO" id="GO:0032221">
    <property type="term" value="C:Rpd3S complex"/>
    <property type="evidence" value="ECO:0007669"/>
    <property type="project" value="TreeGrafter"/>
</dbReference>
<dbReference type="CDD" id="cd15535">
    <property type="entry name" value="PHD1_Rco1"/>
    <property type="match status" value="1"/>
</dbReference>
<feature type="region of interest" description="Disordered" evidence="5">
    <location>
        <begin position="984"/>
        <end position="1014"/>
    </location>
</feature>
<dbReference type="STRING" id="100816.A0A175WB75"/>